<dbReference type="Gene3D" id="2.40.50.140">
    <property type="entry name" value="Nucleic acid-binding proteins"/>
    <property type="match status" value="1"/>
</dbReference>
<feature type="transmembrane region" description="Helical" evidence="1">
    <location>
        <begin position="127"/>
        <end position="147"/>
    </location>
</feature>
<dbReference type="EMBL" id="CP042425">
    <property type="protein sequence ID" value="QEL13567.1"/>
    <property type="molecule type" value="Genomic_DNA"/>
</dbReference>
<reference evidence="3" key="1">
    <citation type="submission" date="2019-08" db="EMBL/GenBank/DDBJ databases">
        <title>Limnoglobus roseus gen. nov., sp. nov., a novel freshwater planctomycete with a giant genome from the family Gemmataceae.</title>
        <authorList>
            <person name="Kulichevskaya I.S."/>
            <person name="Naumoff D.G."/>
            <person name="Miroshnikov K."/>
            <person name="Ivanova A."/>
            <person name="Philippov D.A."/>
            <person name="Hakobyan A."/>
            <person name="Rijpstra I.C."/>
            <person name="Sinninghe Damste J.S."/>
            <person name="Liesack W."/>
            <person name="Dedysh S.N."/>
        </authorList>
    </citation>
    <scope>NUCLEOTIDE SEQUENCE [LARGE SCALE GENOMIC DNA]</scope>
    <source>
        <strain evidence="3">PX52</strain>
    </source>
</reference>
<dbReference type="AlphaFoldDB" id="A0A5C1A5G9"/>
<dbReference type="Proteomes" id="UP000324974">
    <property type="component" value="Chromosome"/>
</dbReference>
<evidence type="ECO:0008006" key="4">
    <source>
        <dbReference type="Google" id="ProtNLM"/>
    </source>
</evidence>
<gene>
    <name evidence="2" type="ORF">PX52LOC_00425</name>
</gene>
<keyword evidence="3" id="KW-1185">Reference proteome</keyword>
<accession>A0A5C1A5G9</accession>
<proteinExistence type="predicted"/>
<keyword evidence="1" id="KW-0472">Membrane</keyword>
<keyword evidence="1" id="KW-1133">Transmembrane helix</keyword>
<name>A0A5C1A5G9_9BACT</name>
<dbReference type="OrthoDB" id="283587at2"/>
<dbReference type="SUPFAM" id="SSF141322">
    <property type="entry name" value="NfeD domain-like"/>
    <property type="match status" value="1"/>
</dbReference>
<evidence type="ECO:0000313" key="2">
    <source>
        <dbReference type="EMBL" id="QEL13567.1"/>
    </source>
</evidence>
<evidence type="ECO:0000313" key="3">
    <source>
        <dbReference type="Proteomes" id="UP000324974"/>
    </source>
</evidence>
<dbReference type="RefSeq" id="WP_149108529.1">
    <property type="nucleotide sequence ID" value="NZ_CP042425.1"/>
</dbReference>
<organism evidence="2 3">
    <name type="scientific">Limnoglobus roseus</name>
    <dbReference type="NCBI Taxonomy" id="2598579"/>
    <lineage>
        <taxon>Bacteria</taxon>
        <taxon>Pseudomonadati</taxon>
        <taxon>Planctomycetota</taxon>
        <taxon>Planctomycetia</taxon>
        <taxon>Gemmatales</taxon>
        <taxon>Gemmataceae</taxon>
        <taxon>Limnoglobus</taxon>
    </lineage>
</organism>
<evidence type="ECO:0000256" key="1">
    <source>
        <dbReference type="SAM" id="Phobius"/>
    </source>
</evidence>
<keyword evidence="1" id="KW-0812">Transmembrane</keyword>
<protein>
    <recommendedName>
        <fullName evidence="4">NfeD-like C-terminal domain-containing protein</fullName>
    </recommendedName>
</protein>
<sequence>MPVTIGTSGRAVTPLRPTGFVEVEGERFEAKLAPGMVVSVEAGGIVVVIGVDRFGLLVRAVGEVPRPESLTGFGTSLTSHAIPNAEDAEKRWKQERWENRVQIAFIIILAAIFPIVGGFAYGLEGLLLGFILDLGAIPFLYFFGGLLP</sequence>
<dbReference type="KEGG" id="lrs:PX52LOC_00425"/>
<feature type="transmembrane region" description="Helical" evidence="1">
    <location>
        <begin position="101"/>
        <end position="121"/>
    </location>
</feature>
<dbReference type="InterPro" id="IPR012340">
    <property type="entry name" value="NA-bd_OB-fold"/>
</dbReference>